<accession>A0A371R3W6</accession>
<sequence length="350" mass="38947">MVVRTLLVILLIAVALNAVFTYHDEIHRFGNLTVVYSLLGKPATEVRVGDCIYYVVRAYDPNIMKAFNEAVKKMGQTDKLVEKWQIKFASEVWPVIDGELRAGNYSGPLDFDYCCGAEAEKVVAMKLSKISKWVNNTLTLAEKVEKVLRESGAEVKSVYVSVGQGYLGIVASTRPGKGASHLANIKNSLDNVFKSYRNIPLLVLIDIHETAPPSPYIESADDEVLRERFVKLYGITLQIYNNSGMSVKPGIEVLIGIGPGRGLIMMLKTPPNESRFLKTLTEMATREFGTCPNGTLIEFANEIRVESLIGVEIPWHLVILETVALVATASALIYLARRRIKELFHRLKTT</sequence>
<feature type="transmembrane region" description="Helical" evidence="1">
    <location>
        <begin position="313"/>
        <end position="336"/>
    </location>
</feature>
<evidence type="ECO:0000313" key="2">
    <source>
        <dbReference type="EMBL" id="RFA98491.1"/>
    </source>
</evidence>
<dbReference type="AlphaFoldDB" id="A0A371R3W6"/>
<dbReference type="Proteomes" id="UP000256877">
    <property type="component" value="Unassembled WGS sequence"/>
</dbReference>
<proteinExistence type="predicted"/>
<dbReference type="EMBL" id="NMUF01000004">
    <property type="protein sequence ID" value="RFA99979.1"/>
    <property type="molecule type" value="Genomic_DNA"/>
</dbReference>
<name>A0A371R3W6_9CREN</name>
<dbReference type="Proteomes" id="UP000257123">
    <property type="component" value="Unassembled WGS sequence"/>
</dbReference>
<reference evidence="4 5" key="1">
    <citation type="submission" date="2017-07" db="EMBL/GenBank/DDBJ databases">
        <title>Draft genome sequence of aerobic hyperthermophilic archaea, Pyrobaculum aerophilum YKB31 and YKB32.</title>
        <authorList>
            <person name="Mochizuki T."/>
            <person name="Berliner A.J."/>
            <person name="Yoshida-Takashima Y."/>
            <person name="Takaki Y."/>
            <person name="Nunoura T."/>
            <person name="Takai K."/>
        </authorList>
    </citation>
    <scope>NUCLEOTIDE SEQUENCE [LARGE SCALE GENOMIC DNA]</scope>
    <source>
        <strain evidence="2 5">YKB31</strain>
        <strain evidence="3 4">YKB32</strain>
    </source>
</reference>
<organism evidence="2 5">
    <name type="scientific">Pyrobaculum aerophilum</name>
    <dbReference type="NCBI Taxonomy" id="13773"/>
    <lineage>
        <taxon>Archaea</taxon>
        <taxon>Thermoproteota</taxon>
        <taxon>Thermoprotei</taxon>
        <taxon>Thermoproteales</taxon>
        <taxon>Thermoproteaceae</taxon>
        <taxon>Pyrobaculum</taxon>
    </lineage>
</organism>
<keyword evidence="1" id="KW-0472">Membrane</keyword>
<dbReference type="OrthoDB" id="28401at2157"/>
<gene>
    <name evidence="2" type="ORF">CGL51_00145</name>
    <name evidence="3" type="ORF">CGL52_02110</name>
</gene>
<evidence type="ECO:0000313" key="4">
    <source>
        <dbReference type="Proteomes" id="UP000256877"/>
    </source>
</evidence>
<evidence type="ECO:0000313" key="5">
    <source>
        <dbReference type="Proteomes" id="UP000257123"/>
    </source>
</evidence>
<dbReference type="RefSeq" id="WP_116420230.1">
    <property type="nucleotide sequence ID" value="NZ_JAOAJA010000009.1"/>
</dbReference>
<protein>
    <submittedName>
        <fullName evidence="2">Uncharacterized protein</fullName>
    </submittedName>
</protein>
<keyword evidence="1" id="KW-1133">Transmembrane helix</keyword>
<evidence type="ECO:0000256" key="1">
    <source>
        <dbReference type="SAM" id="Phobius"/>
    </source>
</evidence>
<evidence type="ECO:0000313" key="3">
    <source>
        <dbReference type="EMBL" id="RFA99979.1"/>
    </source>
</evidence>
<comment type="caution">
    <text evidence="2">The sequence shown here is derived from an EMBL/GenBank/DDBJ whole genome shotgun (WGS) entry which is preliminary data.</text>
</comment>
<dbReference type="EMBL" id="NMUE01000001">
    <property type="protein sequence ID" value="RFA98491.1"/>
    <property type="molecule type" value="Genomic_DNA"/>
</dbReference>
<keyword evidence="1" id="KW-0812">Transmembrane</keyword>